<dbReference type="PANTHER" id="PTHR12993">
    <property type="entry name" value="N-ACETYLGLUCOSAMINYL-PHOSPHATIDYLINOSITOL DE-N-ACETYLASE-RELATED"/>
    <property type="match status" value="1"/>
</dbReference>
<protein>
    <recommendedName>
        <fullName evidence="2">N-acetylglucosaminylphosphatidylinositol deacetylase</fullName>
        <ecNumber evidence="2">3.5.1.89</ecNumber>
    </recommendedName>
</protein>
<evidence type="ECO:0000256" key="1">
    <source>
        <dbReference type="ARBA" id="ARBA00006066"/>
    </source>
</evidence>
<dbReference type="InterPro" id="IPR024078">
    <property type="entry name" value="LmbE-like_dom_sf"/>
</dbReference>
<dbReference type="EC" id="3.5.1.89" evidence="2"/>
<dbReference type="PANTHER" id="PTHR12993:SF11">
    <property type="entry name" value="N-ACETYLGLUCOSAMINYL-PHOSPHATIDYLINOSITOL DE-N-ACETYLASE"/>
    <property type="match status" value="1"/>
</dbReference>
<sequence length="227" mass="26277">MFKKFPRLRTLFLAISVIAILRNVRRLRRSSLIPGRYLLLIAHPDDESMFFSPSLLNLKGRIDIFCLSNGDIEGKGKEREEELRRVGTYVRANVIITDSFSDGKDWDPKEVCAKLLLVYMLKPFDVLMTFDGKGVSGHKNHISCYKGARLFLKIHSGTKGALLKSKGLFRKYVFDMGFSRVSSTVSFGMYAVPIKMMLFHKSQMVWFRYLYIFFSNFMSYNDFTIIN</sequence>
<accession>A0A9Q9FA03</accession>
<name>A0A9Q9FA03_ENCHE</name>
<evidence type="ECO:0000313" key="4">
    <source>
        <dbReference type="Proteomes" id="UP001059546"/>
    </source>
</evidence>
<dbReference type="InterPro" id="IPR003737">
    <property type="entry name" value="GlcNAc_PI_deacetylase-related"/>
</dbReference>
<gene>
    <name evidence="3" type="ORF">GPU96_08g14710</name>
</gene>
<proteinExistence type="inferred from homology"/>
<dbReference type="EMBL" id="CP075154">
    <property type="protein sequence ID" value="UTX43702.1"/>
    <property type="molecule type" value="Genomic_DNA"/>
</dbReference>
<dbReference type="AlphaFoldDB" id="A0A9Q9FA03"/>
<dbReference type="Pfam" id="PF02585">
    <property type="entry name" value="PIG-L"/>
    <property type="match status" value="1"/>
</dbReference>
<evidence type="ECO:0000313" key="3">
    <source>
        <dbReference type="EMBL" id="UTX43702.1"/>
    </source>
</evidence>
<dbReference type="Proteomes" id="UP001059546">
    <property type="component" value="Chromosome VIII"/>
</dbReference>
<dbReference type="Gene3D" id="3.40.50.10320">
    <property type="entry name" value="LmbE-like"/>
    <property type="match status" value="1"/>
</dbReference>
<dbReference type="GO" id="GO:0005783">
    <property type="term" value="C:endoplasmic reticulum"/>
    <property type="evidence" value="ECO:0007669"/>
    <property type="project" value="TreeGrafter"/>
</dbReference>
<reference evidence="3" key="1">
    <citation type="submission" date="2021-05" db="EMBL/GenBank/DDBJ databases">
        <title>Encephalitozoon hellem ATCC 50604 Complete Genome.</title>
        <authorList>
            <person name="Mascarenhas dos Santos A.C."/>
            <person name="Julian A.T."/>
            <person name="Pombert J.-F."/>
        </authorList>
    </citation>
    <scope>NUCLEOTIDE SEQUENCE</scope>
    <source>
        <strain evidence="3">ATCC 50604</strain>
    </source>
</reference>
<comment type="similarity">
    <text evidence="1">Belongs to the PIGL family.</text>
</comment>
<organism evidence="3 4">
    <name type="scientific">Encephalitozoon hellem</name>
    <name type="common">Microsporidian parasite</name>
    <dbReference type="NCBI Taxonomy" id="27973"/>
    <lineage>
        <taxon>Eukaryota</taxon>
        <taxon>Fungi</taxon>
        <taxon>Fungi incertae sedis</taxon>
        <taxon>Microsporidia</taxon>
        <taxon>Unikaryonidae</taxon>
        <taxon>Encephalitozoon</taxon>
    </lineage>
</organism>
<dbReference type="SUPFAM" id="SSF102588">
    <property type="entry name" value="LmbE-like"/>
    <property type="match status" value="1"/>
</dbReference>
<evidence type="ECO:0000256" key="2">
    <source>
        <dbReference type="ARBA" id="ARBA00012176"/>
    </source>
</evidence>
<dbReference type="GO" id="GO:0000225">
    <property type="term" value="F:N-acetylglucosaminylphosphatidylinositol deacetylase activity"/>
    <property type="evidence" value="ECO:0007669"/>
    <property type="project" value="UniProtKB-EC"/>
</dbReference>